<dbReference type="PANTHER" id="PTHR46552:SF1">
    <property type="entry name" value="NADH-UBIQUINONE OXIDOREDUCTASE CHAIN 2"/>
    <property type="match status" value="1"/>
</dbReference>
<proteinExistence type="inferred from homology"/>
<dbReference type="EMBL" id="OM677833">
    <property type="protein sequence ID" value="UZT67576.1"/>
    <property type="molecule type" value="Genomic_DNA"/>
</dbReference>
<evidence type="ECO:0000256" key="18">
    <source>
        <dbReference type="ARBA" id="ARBA00049551"/>
    </source>
</evidence>
<evidence type="ECO:0000256" key="7">
    <source>
        <dbReference type="ARBA" id="ARBA00022660"/>
    </source>
</evidence>
<keyword evidence="13" id="KW-0520">NAD</keyword>
<evidence type="ECO:0000256" key="16">
    <source>
        <dbReference type="ARBA" id="ARBA00023136"/>
    </source>
</evidence>
<evidence type="ECO:0000256" key="10">
    <source>
        <dbReference type="ARBA" id="ARBA00022967"/>
    </source>
</evidence>
<evidence type="ECO:0000256" key="9">
    <source>
        <dbReference type="ARBA" id="ARBA00022792"/>
    </source>
</evidence>
<feature type="transmembrane region" description="Helical" evidence="19">
    <location>
        <begin position="179"/>
        <end position="197"/>
    </location>
</feature>
<feature type="transmembrane region" description="Helical" evidence="19">
    <location>
        <begin position="89"/>
        <end position="111"/>
    </location>
</feature>
<evidence type="ECO:0000256" key="8">
    <source>
        <dbReference type="ARBA" id="ARBA00022692"/>
    </source>
</evidence>
<evidence type="ECO:0000256" key="17">
    <source>
        <dbReference type="ARBA" id="ARBA00031028"/>
    </source>
</evidence>
<evidence type="ECO:0000256" key="11">
    <source>
        <dbReference type="ARBA" id="ARBA00022982"/>
    </source>
</evidence>
<feature type="domain" description="NADH:quinone oxidoreductase/Mrp antiporter transmembrane" evidence="20">
    <location>
        <begin position="28"/>
        <end position="287"/>
    </location>
</feature>
<gene>
    <name evidence="21" type="primary">nad2</name>
</gene>
<accession>A0A9E8GBH5</accession>
<feature type="transmembrane region" description="Helical" evidence="19">
    <location>
        <begin position="277"/>
        <end position="298"/>
    </location>
</feature>
<evidence type="ECO:0000256" key="1">
    <source>
        <dbReference type="ARBA" id="ARBA00003257"/>
    </source>
</evidence>
<geneLocation type="mitochondrion" evidence="21"/>
<evidence type="ECO:0000256" key="15">
    <source>
        <dbReference type="ARBA" id="ARBA00023128"/>
    </source>
</evidence>
<keyword evidence="6" id="KW-0813">Transport</keyword>
<evidence type="ECO:0000256" key="4">
    <source>
        <dbReference type="ARBA" id="ARBA00012944"/>
    </source>
</evidence>
<organism evidence="21">
    <name type="scientific">Tessmannella kiplingi</name>
    <dbReference type="NCBI Taxonomy" id="2943473"/>
    <lineage>
        <taxon>Eukaryota</taxon>
        <taxon>Metazoa</taxon>
        <taxon>Ecdysozoa</taxon>
        <taxon>Arthropoda</taxon>
        <taxon>Hexapoda</taxon>
        <taxon>Insecta</taxon>
        <taxon>Pterygota</taxon>
        <taxon>Neoptera</taxon>
        <taxon>Endopterygota</taxon>
        <taxon>Hymenoptera</taxon>
        <taxon>Apocrita</taxon>
        <taxon>Proctotrupomorpha</taxon>
        <taxon>Cynipoidea</taxon>
        <taxon>Liopteridae</taxon>
        <taxon>Tessmannella</taxon>
    </lineage>
</organism>
<keyword evidence="7" id="KW-0679">Respiratory chain</keyword>
<dbReference type="GO" id="GO:0006120">
    <property type="term" value="P:mitochondrial electron transport, NADH to ubiquinone"/>
    <property type="evidence" value="ECO:0007669"/>
    <property type="project" value="TreeGrafter"/>
</dbReference>
<feature type="transmembrane region" description="Helical" evidence="19">
    <location>
        <begin position="203"/>
        <end position="222"/>
    </location>
</feature>
<evidence type="ECO:0000313" key="21">
    <source>
        <dbReference type="EMBL" id="UZT67576.1"/>
    </source>
</evidence>
<keyword evidence="14" id="KW-0830">Ubiquinone</keyword>
<dbReference type="InterPro" id="IPR001750">
    <property type="entry name" value="ND/Mrp_TM"/>
</dbReference>
<keyword evidence="9" id="KW-0999">Mitochondrion inner membrane</keyword>
<dbReference type="InterPro" id="IPR050175">
    <property type="entry name" value="Complex_I_Subunit_2"/>
</dbReference>
<evidence type="ECO:0000256" key="6">
    <source>
        <dbReference type="ARBA" id="ARBA00022448"/>
    </source>
</evidence>
<comment type="subcellular location">
    <subcellularLocation>
        <location evidence="2">Mitochondrion inner membrane</location>
        <topology evidence="2">Multi-pass membrane protein</topology>
    </subcellularLocation>
</comment>
<dbReference type="PANTHER" id="PTHR46552">
    <property type="entry name" value="NADH-UBIQUINONE OXIDOREDUCTASE CHAIN 2"/>
    <property type="match status" value="1"/>
</dbReference>
<feature type="transmembrane region" description="Helical" evidence="19">
    <location>
        <begin position="7"/>
        <end position="25"/>
    </location>
</feature>
<evidence type="ECO:0000256" key="19">
    <source>
        <dbReference type="SAM" id="Phobius"/>
    </source>
</evidence>
<feature type="transmembrane region" description="Helical" evidence="19">
    <location>
        <begin position="151"/>
        <end position="172"/>
    </location>
</feature>
<dbReference type="GO" id="GO:0008137">
    <property type="term" value="F:NADH dehydrogenase (ubiquinone) activity"/>
    <property type="evidence" value="ECO:0007669"/>
    <property type="project" value="UniProtKB-EC"/>
</dbReference>
<comment type="catalytic activity">
    <reaction evidence="18">
        <text>a ubiquinone + NADH + 5 H(+)(in) = a ubiquinol + NAD(+) + 4 H(+)(out)</text>
        <dbReference type="Rhea" id="RHEA:29091"/>
        <dbReference type="Rhea" id="RHEA-COMP:9565"/>
        <dbReference type="Rhea" id="RHEA-COMP:9566"/>
        <dbReference type="ChEBI" id="CHEBI:15378"/>
        <dbReference type="ChEBI" id="CHEBI:16389"/>
        <dbReference type="ChEBI" id="CHEBI:17976"/>
        <dbReference type="ChEBI" id="CHEBI:57540"/>
        <dbReference type="ChEBI" id="CHEBI:57945"/>
        <dbReference type="EC" id="7.1.1.2"/>
    </reaction>
</comment>
<dbReference type="EC" id="7.1.1.2" evidence="4"/>
<keyword evidence="10" id="KW-1278">Translocase</keyword>
<feature type="transmembrane region" description="Helical" evidence="19">
    <location>
        <begin position="242"/>
        <end position="262"/>
    </location>
</feature>
<keyword evidence="8 19" id="KW-0812">Transmembrane</keyword>
<evidence type="ECO:0000256" key="3">
    <source>
        <dbReference type="ARBA" id="ARBA00007012"/>
    </source>
</evidence>
<keyword evidence="15 21" id="KW-0496">Mitochondrion</keyword>
<keyword evidence="16 19" id="KW-0472">Membrane</keyword>
<evidence type="ECO:0000256" key="2">
    <source>
        <dbReference type="ARBA" id="ARBA00004448"/>
    </source>
</evidence>
<sequence>MKIFTNNMNTMIFLTLMMLSIMIGLMTNSFIYIWICLEINMMSFIPLTIFNNKKFNDTAMKYFIIQSLGSSLYLYFMLISMIYSKNYSIFWMIIMSLLIKMGMFPFYLWYINIIKKMSWFNNFLLLTFQKILPLYIMNMMMSNLMSPNNFLIFQIYFILILFNAIFSIMMIYKINSIKILLTLSSLNHMSWLMYIINYNLKMFTFYYLIYSLTLFNLTYIFLFFKMKNLNNLYTMNNMNFKIYLIILMMTLMSFPPLFGFFTKSYSTMLFIQNNSLYLIYMLMLTSIIMTFFYFKIFIPSIMINLKNFKNNNKFKNNNFFKKIIILNIIFISIMTIFYWMMS</sequence>
<keyword evidence="12 19" id="KW-1133">Transmembrane helix</keyword>
<evidence type="ECO:0000259" key="20">
    <source>
        <dbReference type="Pfam" id="PF00361"/>
    </source>
</evidence>
<feature type="transmembrane region" description="Helical" evidence="19">
    <location>
        <begin position="123"/>
        <end position="145"/>
    </location>
</feature>
<protein>
    <recommendedName>
        <fullName evidence="5">NADH-ubiquinone oxidoreductase chain 2</fullName>
        <ecNumber evidence="4">7.1.1.2</ecNumber>
    </recommendedName>
    <alternativeName>
        <fullName evidence="17">NADH dehydrogenase subunit 2</fullName>
    </alternativeName>
</protein>
<evidence type="ECO:0000256" key="14">
    <source>
        <dbReference type="ARBA" id="ARBA00023075"/>
    </source>
</evidence>
<dbReference type="GO" id="GO:0005743">
    <property type="term" value="C:mitochondrial inner membrane"/>
    <property type="evidence" value="ECO:0007669"/>
    <property type="project" value="UniProtKB-SubCell"/>
</dbReference>
<keyword evidence="11" id="KW-0249">Electron transport</keyword>
<reference evidence="21" key="1">
    <citation type="journal article" date="2022" name="Genes (Basel)">
        <title>Novel Gene Rearrangements in the Mitochondrial Genomes of Cynipoid Wasps (Hymenoptera: Cynipoidea).</title>
        <authorList>
            <person name="Shu X."/>
            <person name="Li Z."/>
            <person name="Yuan R."/>
            <person name="Tang P."/>
            <person name="Chen X."/>
        </authorList>
    </citation>
    <scope>NUCLEOTIDE SEQUENCE</scope>
</reference>
<evidence type="ECO:0000256" key="13">
    <source>
        <dbReference type="ARBA" id="ARBA00023027"/>
    </source>
</evidence>
<dbReference type="AlphaFoldDB" id="A0A9E8GBH5"/>
<comment type="function">
    <text evidence="1">Core subunit of the mitochondrial membrane respiratory chain NADH dehydrogenase (Complex I) that is believed to belong to the minimal assembly required for catalysis. Complex I functions in the transfer of electrons from NADH to the respiratory chain. The immediate electron acceptor for the enzyme is believed to be ubiquinone.</text>
</comment>
<evidence type="ECO:0000256" key="12">
    <source>
        <dbReference type="ARBA" id="ARBA00022989"/>
    </source>
</evidence>
<feature type="transmembrane region" description="Helical" evidence="19">
    <location>
        <begin position="319"/>
        <end position="341"/>
    </location>
</feature>
<dbReference type="Pfam" id="PF00361">
    <property type="entry name" value="Proton_antipo_M"/>
    <property type="match status" value="1"/>
</dbReference>
<reference evidence="21" key="2">
    <citation type="submission" date="2022-02" db="EMBL/GenBank/DDBJ databases">
        <authorList>
            <person name="Shu X.H."/>
            <person name="Li Z.K."/>
            <person name="Tang P."/>
            <person name="Chen X.X."/>
        </authorList>
    </citation>
    <scope>NUCLEOTIDE SEQUENCE</scope>
</reference>
<comment type="similarity">
    <text evidence="3">Belongs to the complex I subunit 2 family.</text>
</comment>
<feature type="transmembrane region" description="Helical" evidence="19">
    <location>
        <begin position="62"/>
        <end position="83"/>
    </location>
</feature>
<name>A0A9E8GBH5_9HYME</name>
<evidence type="ECO:0000256" key="5">
    <source>
        <dbReference type="ARBA" id="ARBA00021008"/>
    </source>
</evidence>